<keyword evidence="5 6" id="KW-0472">Membrane</keyword>
<dbReference type="PANTHER" id="PTHR30619">
    <property type="entry name" value="DNA INTERNALIZATION/COMPETENCE PROTEIN COMEC/REC2"/>
    <property type="match status" value="1"/>
</dbReference>
<name>B3QMQ4_CHLP8</name>
<feature type="transmembrane region" description="Helical" evidence="6">
    <location>
        <begin position="267"/>
        <end position="288"/>
    </location>
</feature>
<feature type="transmembrane region" description="Helical" evidence="6">
    <location>
        <begin position="523"/>
        <end position="541"/>
    </location>
</feature>
<dbReference type="RefSeq" id="WP_012502040.1">
    <property type="nucleotide sequence ID" value="NC_011027.1"/>
</dbReference>
<dbReference type="Pfam" id="PF13567">
    <property type="entry name" value="DUF4131"/>
    <property type="match status" value="1"/>
</dbReference>
<dbReference type="EMBL" id="CP001099">
    <property type="protein sequence ID" value="ACF11207.1"/>
    <property type="molecule type" value="Genomic_DNA"/>
</dbReference>
<evidence type="ECO:0000256" key="2">
    <source>
        <dbReference type="ARBA" id="ARBA00022475"/>
    </source>
</evidence>
<evidence type="ECO:0000256" key="4">
    <source>
        <dbReference type="ARBA" id="ARBA00022989"/>
    </source>
</evidence>
<evidence type="ECO:0000313" key="10">
    <source>
        <dbReference type="Proteomes" id="UP000008811"/>
    </source>
</evidence>
<dbReference type="InterPro" id="IPR025405">
    <property type="entry name" value="DUF4131"/>
</dbReference>
<dbReference type="PANTHER" id="PTHR30619:SF1">
    <property type="entry name" value="RECOMBINATION PROTEIN 2"/>
    <property type="match status" value="1"/>
</dbReference>
<dbReference type="STRING" id="517417.Cpar_0791"/>
<keyword evidence="3 6" id="KW-0812">Transmembrane</keyword>
<dbReference type="Proteomes" id="UP000008811">
    <property type="component" value="Chromosome"/>
</dbReference>
<dbReference type="eggNOG" id="COG0658">
    <property type="taxonomic scope" value="Bacteria"/>
</dbReference>
<gene>
    <name evidence="9" type="ordered locus">Cpar_0791</name>
</gene>
<dbReference type="NCBIfam" id="TIGR00360">
    <property type="entry name" value="ComEC_N-term"/>
    <property type="match status" value="1"/>
</dbReference>
<sequence length="728" mass="80274">MKRFFLPAHPALRLLACAVFGILAAIALPFSPFGWLAVALFACIVTGLLLFVHRKRLLVSKLSALLAVSYLLMVFAGFAFYAAAVFRLVPSPSLLSWVGREVIVSGIVDARPVVNHGKARLRVSAREVFENGRTTRVDEPVTVVIRMSGDQQFRIQQGDFVHVKGSVGLIPPASNRDEFDPRWYSRLKGVHCQLFCVGPWMVRQGVQPTSSLSFGLAINPLRNYLRSAIDQRFPEGPEQGFIKGMMLGERELVQEEVYDAFRRTGTAHVLVVSGLHVALLAYVVNLALQRLRVTLAGKWLSLFILVVVIALYCFVTGNAPSTRRAAIMASVIIAGGTIGRKSYPLNSLAAADLIILLFNPLELLSPGFQMTNAAVVGILTIYPWLSSLIPDGDGVLRKVAHFFWSAFSVSLAAMIGIAPVIAWYFGTYAPSGIIANVPVVFFSSMAMYASFPMALLHGFGGGVAELFGLSSWLFANVALWFVELFNRLPFASIEVHPDLFGVVVFYLTVVLALYALVSKAWGRLAVSVLIGLNLLLWHEVIRPVPDSPRMVTVNAGRDMALLLSSGSETLLVEDGRRPMDRERIKRQSSLWGLAEPVASVGMFSADLDEQLQPVSAGLLSASRQFVVRRPADRVLRIDSKQRSWLFVSGLKRLEQTPANGGNVVLWIGRFTEKEWSRLESWVASVHPQRMLLVPGVAMPHVQRGLLERFAMQHPVVEVRSKSGQTVWY</sequence>
<dbReference type="InterPro" id="IPR004477">
    <property type="entry name" value="ComEC_N"/>
</dbReference>
<feature type="domain" description="DUF4131" evidence="8">
    <location>
        <begin position="34"/>
        <end position="200"/>
    </location>
</feature>
<feature type="transmembrane region" description="Helical" evidence="6">
    <location>
        <begin position="34"/>
        <end position="52"/>
    </location>
</feature>
<evidence type="ECO:0000256" key="3">
    <source>
        <dbReference type="ARBA" id="ARBA00022692"/>
    </source>
</evidence>
<keyword evidence="10" id="KW-1185">Reference proteome</keyword>
<evidence type="ECO:0000256" key="1">
    <source>
        <dbReference type="ARBA" id="ARBA00004651"/>
    </source>
</evidence>
<dbReference type="InterPro" id="IPR052159">
    <property type="entry name" value="Competence_DNA_uptake"/>
</dbReference>
<evidence type="ECO:0000256" key="6">
    <source>
        <dbReference type="SAM" id="Phobius"/>
    </source>
</evidence>
<evidence type="ECO:0000259" key="8">
    <source>
        <dbReference type="Pfam" id="PF13567"/>
    </source>
</evidence>
<evidence type="ECO:0000256" key="5">
    <source>
        <dbReference type="ARBA" id="ARBA00023136"/>
    </source>
</evidence>
<organism evidence="9 10">
    <name type="scientific">Chlorobaculum parvum (strain DSM 263 / NCIMB 8327)</name>
    <name type="common">Chlorobium vibrioforme subsp. thiosulfatophilum</name>
    <dbReference type="NCBI Taxonomy" id="517417"/>
    <lineage>
        <taxon>Bacteria</taxon>
        <taxon>Pseudomonadati</taxon>
        <taxon>Chlorobiota</taxon>
        <taxon>Chlorobiia</taxon>
        <taxon>Chlorobiales</taxon>
        <taxon>Chlorobiaceae</taxon>
        <taxon>Chlorobaculum</taxon>
    </lineage>
</organism>
<reference evidence="9" key="1">
    <citation type="submission" date="2008-06" db="EMBL/GenBank/DDBJ databases">
        <title>Complete sequence of Chlorobaculum parvum NCIB 8327.</title>
        <authorList>
            <consortium name="US DOE Joint Genome Institute"/>
            <person name="Lucas S."/>
            <person name="Copeland A."/>
            <person name="Lapidus A."/>
            <person name="Glavina del Rio T."/>
            <person name="Dalin E."/>
            <person name="Tice H."/>
            <person name="Bruce D."/>
            <person name="Goodwin L."/>
            <person name="Pitluck S."/>
            <person name="Schmutz J."/>
            <person name="Larimer F."/>
            <person name="Land M."/>
            <person name="Hauser L."/>
            <person name="Kyrpides N."/>
            <person name="Mikhailova N."/>
            <person name="Zhao F."/>
            <person name="Li T."/>
            <person name="Liu Z."/>
            <person name="Overmann J."/>
            <person name="Bryant D.A."/>
            <person name="Richardson P."/>
        </authorList>
    </citation>
    <scope>NUCLEOTIDE SEQUENCE [LARGE SCALE GENOMIC DNA]</scope>
    <source>
        <strain evidence="9">NCIB 8327</strain>
    </source>
</reference>
<feature type="transmembrane region" description="Helical" evidence="6">
    <location>
        <begin position="466"/>
        <end position="486"/>
    </location>
</feature>
<feature type="transmembrane region" description="Helical" evidence="6">
    <location>
        <begin position="402"/>
        <end position="425"/>
    </location>
</feature>
<dbReference type="OrthoDB" id="9761531at2"/>
<dbReference type="AlphaFoldDB" id="B3QMQ4"/>
<dbReference type="Pfam" id="PF03772">
    <property type="entry name" value="Competence"/>
    <property type="match status" value="1"/>
</dbReference>
<evidence type="ECO:0000259" key="7">
    <source>
        <dbReference type="Pfam" id="PF03772"/>
    </source>
</evidence>
<dbReference type="GO" id="GO:0005886">
    <property type="term" value="C:plasma membrane"/>
    <property type="evidence" value="ECO:0007669"/>
    <property type="project" value="UniProtKB-SubCell"/>
</dbReference>
<proteinExistence type="predicted"/>
<protein>
    <submittedName>
        <fullName evidence="9">ComEC/Rec2-related protein</fullName>
    </submittedName>
</protein>
<feature type="transmembrane region" description="Helical" evidence="6">
    <location>
        <begin position="498"/>
        <end position="517"/>
    </location>
</feature>
<feature type="transmembrane region" description="Helical" evidence="6">
    <location>
        <begin position="12"/>
        <end position="28"/>
    </location>
</feature>
<accession>B3QMQ4</accession>
<feature type="domain" description="ComEC/Rec2-related protein" evidence="7">
    <location>
        <begin position="245"/>
        <end position="516"/>
    </location>
</feature>
<dbReference type="KEGG" id="cpc:Cpar_0791"/>
<evidence type="ECO:0000313" key="9">
    <source>
        <dbReference type="EMBL" id="ACF11207.1"/>
    </source>
</evidence>
<comment type="subcellular location">
    <subcellularLocation>
        <location evidence="1">Cell membrane</location>
        <topology evidence="1">Multi-pass membrane protein</topology>
    </subcellularLocation>
</comment>
<feature type="transmembrane region" description="Helical" evidence="6">
    <location>
        <begin position="300"/>
        <end position="319"/>
    </location>
</feature>
<keyword evidence="2" id="KW-1003">Cell membrane</keyword>
<feature type="transmembrane region" description="Helical" evidence="6">
    <location>
        <begin position="437"/>
        <end position="460"/>
    </location>
</feature>
<feature type="transmembrane region" description="Helical" evidence="6">
    <location>
        <begin position="64"/>
        <end position="89"/>
    </location>
</feature>
<keyword evidence="4 6" id="KW-1133">Transmembrane helix</keyword>
<dbReference type="HOGENOM" id="CLU_377545_0_0_10"/>
<feature type="transmembrane region" description="Helical" evidence="6">
    <location>
        <begin position="363"/>
        <end position="382"/>
    </location>
</feature>